<gene>
    <name evidence="1" type="ORF">UCC3521_0104</name>
</gene>
<proteinExistence type="predicted"/>
<dbReference type="EMBL" id="MK504444">
    <property type="protein sequence ID" value="QBJ03642.1"/>
    <property type="molecule type" value="Genomic_DNA"/>
</dbReference>
<keyword evidence="2" id="KW-1185">Reference proteome</keyword>
<evidence type="ECO:0000313" key="1">
    <source>
        <dbReference type="EMBL" id="QBJ03642.1"/>
    </source>
</evidence>
<accession>A0A4Y5FEY0</accession>
<sequence length="105" mass="12007">MTVSKSSWESKSDTYKEPEQIKRVRDKLRKYVDSQEEIVLMTRTNRIANSAAVIKLSKLYPRFALGYTEVVASSGSHLVKEKVPVTINYTSLIDSSYYIKKPDLS</sequence>
<dbReference type="Proteomes" id="UP000309991">
    <property type="component" value="Segment"/>
</dbReference>
<protein>
    <submittedName>
        <fullName evidence="1">Uncharacterized protein</fullName>
    </submittedName>
</protein>
<reference evidence="1 2" key="1">
    <citation type="submission" date="2019-02" db="EMBL/GenBank/DDBJ databases">
        <title>Isolation of virulent Lactobacillus brevis phages.</title>
        <authorList>
            <person name="Feyereisen M."/>
            <person name="Mahony J."/>
            <person name="O'Sullivan T."/>
            <person name="van Sinderen D."/>
        </authorList>
    </citation>
    <scope>NUCLEOTIDE SEQUENCE [LARGE SCALE GENOMIC DNA]</scope>
</reference>
<evidence type="ECO:0000313" key="2">
    <source>
        <dbReference type="Proteomes" id="UP000309991"/>
    </source>
</evidence>
<name>A0A4Y5FEY0_9CAUD</name>
<organism evidence="1 2">
    <name type="scientific">Lactobacillus phage 3-521</name>
    <dbReference type="NCBI Taxonomy" id="2510943"/>
    <lineage>
        <taxon>Viruses</taxon>
        <taxon>Duplodnaviria</taxon>
        <taxon>Heunggongvirae</taxon>
        <taxon>Uroviricota</taxon>
        <taxon>Caudoviricetes</taxon>
        <taxon>Herelleviridae</taxon>
        <taxon>Watanabevirus</taxon>
        <taxon>Watanabevirus wv3521</taxon>
    </lineage>
</organism>